<sequence>MAAIECADRRIVHHRVGVFRRDIAQAKTGGFDRHKRTIQLGGGVAAAALHIVASCARAL</sequence>
<dbReference type="AlphaFoldDB" id="A0A645D8K4"/>
<evidence type="ECO:0000313" key="1">
    <source>
        <dbReference type="EMBL" id="MPM85545.1"/>
    </source>
</evidence>
<reference evidence="1" key="1">
    <citation type="submission" date="2019-08" db="EMBL/GenBank/DDBJ databases">
        <authorList>
            <person name="Kucharzyk K."/>
            <person name="Murdoch R.W."/>
            <person name="Higgins S."/>
            <person name="Loffler F."/>
        </authorList>
    </citation>
    <scope>NUCLEOTIDE SEQUENCE</scope>
</reference>
<organism evidence="1">
    <name type="scientific">bioreactor metagenome</name>
    <dbReference type="NCBI Taxonomy" id="1076179"/>
    <lineage>
        <taxon>unclassified sequences</taxon>
        <taxon>metagenomes</taxon>
        <taxon>ecological metagenomes</taxon>
    </lineage>
</organism>
<comment type="caution">
    <text evidence="1">The sequence shown here is derived from an EMBL/GenBank/DDBJ whole genome shotgun (WGS) entry which is preliminary data.</text>
</comment>
<dbReference type="EMBL" id="VSSQ01033821">
    <property type="protein sequence ID" value="MPM85545.1"/>
    <property type="molecule type" value="Genomic_DNA"/>
</dbReference>
<proteinExistence type="predicted"/>
<protein>
    <submittedName>
        <fullName evidence="1">Uncharacterized protein</fullName>
    </submittedName>
</protein>
<gene>
    <name evidence="1" type="ORF">SDC9_132626</name>
</gene>
<name>A0A645D8K4_9ZZZZ</name>
<accession>A0A645D8K4</accession>